<dbReference type="AlphaFoldDB" id="A0A2P2Q9B8"/>
<name>A0A2P2Q9B8_RHIMU</name>
<evidence type="ECO:0000313" key="1">
    <source>
        <dbReference type="EMBL" id="MBX63469.1"/>
    </source>
</evidence>
<accession>A0A2P2Q9B8</accession>
<organism evidence="1">
    <name type="scientific">Rhizophora mucronata</name>
    <name type="common">Asiatic mangrove</name>
    <dbReference type="NCBI Taxonomy" id="61149"/>
    <lineage>
        <taxon>Eukaryota</taxon>
        <taxon>Viridiplantae</taxon>
        <taxon>Streptophyta</taxon>
        <taxon>Embryophyta</taxon>
        <taxon>Tracheophyta</taxon>
        <taxon>Spermatophyta</taxon>
        <taxon>Magnoliopsida</taxon>
        <taxon>eudicotyledons</taxon>
        <taxon>Gunneridae</taxon>
        <taxon>Pentapetalae</taxon>
        <taxon>rosids</taxon>
        <taxon>fabids</taxon>
        <taxon>Malpighiales</taxon>
        <taxon>Rhizophoraceae</taxon>
        <taxon>Rhizophora</taxon>
    </lineage>
</organism>
<protein>
    <submittedName>
        <fullName evidence="1">Uncharacterized protein</fullName>
    </submittedName>
</protein>
<dbReference type="EMBL" id="GGEC01082985">
    <property type="protein sequence ID" value="MBX63469.1"/>
    <property type="molecule type" value="Transcribed_RNA"/>
</dbReference>
<reference evidence="1" key="1">
    <citation type="submission" date="2018-02" db="EMBL/GenBank/DDBJ databases">
        <title>Rhizophora mucronata_Transcriptome.</title>
        <authorList>
            <person name="Meera S.P."/>
            <person name="Sreeshan A."/>
            <person name="Augustine A."/>
        </authorList>
    </citation>
    <scope>NUCLEOTIDE SEQUENCE</scope>
    <source>
        <tissue evidence="1">Leaf</tissue>
    </source>
</reference>
<proteinExistence type="predicted"/>
<sequence length="45" mass="5304">MCGFDVWAVVIYHMAEFRTCLWPLSPFELSNQYVDLIAINRGLHF</sequence>